<organism evidence="1 2">
    <name type="scientific">Chryseobacterium limigenitum</name>
    <dbReference type="NCBI Taxonomy" id="1612149"/>
    <lineage>
        <taxon>Bacteria</taxon>
        <taxon>Pseudomonadati</taxon>
        <taxon>Bacteroidota</taxon>
        <taxon>Flavobacteriia</taxon>
        <taxon>Flavobacteriales</taxon>
        <taxon>Weeksellaceae</taxon>
        <taxon>Chryseobacterium group</taxon>
        <taxon>Chryseobacterium</taxon>
    </lineage>
</organism>
<dbReference type="AlphaFoldDB" id="A0A1K2IP78"/>
<dbReference type="Proteomes" id="UP000182034">
    <property type="component" value="Unassembled WGS sequence"/>
</dbReference>
<dbReference type="RefSeq" id="WP_139255451.1">
    <property type="nucleotide sequence ID" value="NZ_FPKW01000006.1"/>
</dbReference>
<keyword evidence="2" id="KW-1185">Reference proteome</keyword>
<dbReference type="InterPro" id="IPR036188">
    <property type="entry name" value="FAD/NAD-bd_sf"/>
</dbReference>
<proteinExistence type="predicted"/>
<dbReference type="OrthoDB" id="9782160at2"/>
<reference evidence="2" key="1">
    <citation type="submission" date="2016-10" db="EMBL/GenBank/DDBJ databases">
        <authorList>
            <person name="Varghese N."/>
            <person name="Submissions S."/>
        </authorList>
    </citation>
    <scope>NUCLEOTIDE SEQUENCE [LARGE SCALE GENOMIC DNA]</scope>
    <source>
        <strain evidence="2">SUR2</strain>
    </source>
</reference>
<sequence>MPPYAGEGVNMAMQDPYELAECLTNDQFEDI</sequence>
<dbReference type="STRING" id="1612149.SAMN05216324_106164"/>
<dbReference type="Gene3D" id="3.50.50.60">
    <property type="entry name" value="FAD/NAD(P)-binding domain"/>
    <property type="match status" value="1"/>
</dbReference>
<dbReference type="EMBL" id="FPKW01000006">
    <property type="protein sequence ID" value="SFZ94241.1"/>
    <property type="molecule type" value="Genomic_DNA"/>
</dbReference>
<name>A0A1K2IP78_9FLAO</name>
<accession>A0A1K2IP78</accession>
<evidence type="ECO:0000313" key="2">
    <source>
        <dbReference type="Proteomes" id="UP000182034"/>
    </source>
</evidence>
<protein>
    <submittedName>
        <fullName evidence="1">Uncharacterized protein</fullName>
    </submittedName>
</protein>
<gene>
    <name evidence="1" type="ORF">SAMN05216324_106164</name>
</gene>
<evidence type="ECO:0000313" key="1">
    <source>
        <dbReference type="EMBL" id="SFZ94241.1"/>
    </source>
</evidence>